<evidence type="ECO:0000256" key="1">
    <source>
        <dbReference type="SAM" id="MobiDB-lite"/>
    </source>
</evidence>
<dbReference type="EMBL" id="CAJOBR010034813">
    <property type="protein sequence ID" value="CAF5008286.1"/>
    <property type="molecule type" value="Genomic_DNA"/>
</dbReference>
<dbReference type="AlphaFoldDB" id="A0A822B6G6"/>
<feature type="compositionally biased region" description="Basic and acidic residues" evidence="1">
    <location>
        <begin position="1"/>
        <end position="14"/>
    </location>
</feature>
<accession>A0A822B6G6</accession>
<gene>
    <name evidence="2" type="ORF">QYT958_LOCUS38837</name>
</gene>
<feature type="non-terminal residue" evidence="2">
    <location>
        <position position="1"/>
    </location>
</feature>
<comment type="caution">
    <text evidence="2">The sequence shown here is derived from an EMBL/GenBank/DDBJ whole genome shotgun (WGS) entry which is preliminary data.</text>
</comment>
<name>A0A822B6G6_9BILA</name>
<organism evidence="2 3">
    <name type="scientific">Rotaria socialis</name>
    <dbReference type="NCBI Taxonomy" id="392032"/>
    <lineage>
        <taxon>Eukaryota</taxon>
        <taxon>Metazoa</taxon>
        <taxon>Spiralia</taxon>
        <taxon>Gnathifera</taxon>
        <taxon>Rotifera</taxon>
        <taxon>Eurotatoria</taxon>
        <taxon>Bdelloidea</taxon>
        <taxon>Philodinida</taxon>
        <taxon>Philodinidae</taxon>
        <taxon>Rotaria</taxon>
    </lineage>
</organism>
<reference evidence="2" key="1">
    <citation type="submission" date="2021-02" db="EMBL/GenBank/DDBJ databases">
        <authorList>
            <person name="Nowell W R."/>
        </authorList>
    </citation>
    <scope>NUCLEOTIDE SEQUENCE</scope>
</reference>
<evidence type="ECO:0000313" key="3">
    <source>
        <dbReference type="Proteomes" id="UP000663848"/>
    </source>
</evidence>
<protein>
    <submittedName>
        <fullName evidence="2">Uncharacterized protein</fullName>
    </submittedName>
</protein>
<feature type="compositionally biased region" description="Polar residues" evidence="1">
    <location>
        <begin position="21"/>
        <end position="37"/>
    </location>
</feature>
<sequence length="52" mass="6121">FNLADKNDKYDRNDFPIGPQDVTTNFRYTPLSQSKASESTRRSMNKYRFGEI</sequence>
<evidence type="ECO:0000313" key="2">
    <source>
        <dbReference type="EMBL" id="CAF5008286.1"/>
    </source>
</evidence>
<feature type="region of interest" description="Disordered" evidence="1">
    <location>
        <begin position="1"/>
        <end position="52"/>
    </location>
</feature>
<dbReference type="Proteomes" id="UP000663848">
    <property type="component" value="Unassembled WGS sequence"/>
</dbReference>
<proteinExistence type="predicted"/>